<accession>E6VW28</accession>
<dbReference type="InterPro" id="IPR010865">
    <property type="entry name" value="DUF1499"/>
</dbReference>
<feature type="signal peptide" evidence="1">
    <location>
        <begin position="1"/>
        <end position="24"/>
    </location>
</feature>
<dbReference type="Pfam" id="PF07386">
    <property type="entry name" value="DUF1499"/>
    <property type="match status" value="1"/>
</dbReference>
<dbReference type="PIRSF" id="PIRSF026426">
    <property type="entry name" value="DUF1499"/>
    <property type="match status" value="1"/>
</dbReference>
<keyword evidence="3" id="KW-1185">Reference proteome</keyword>
<reference evidence="3" key="1">
    <citation type="submission" date="2010-12" db="EMBL/GenBank/DDBJ databases">
        <title>Complete sequence of Desulfovibrio aespoeensis Aspo-2.</title>
        <authorList>
            <consortium name="US DOE Joint Genome Institute"/>
            <person name="Lucas S."/>
            <person name="Copeland A."/>
            <person name="Lapidus A."/>
            <person name="Cheng J.-F."/>
            <person name="Goodwin L."/>
            <person name="Pitluck S."/>
            <person name="Chertkov O."/>
            <person name="Misra M."/>
            <person name="Detter J.C."/>
            <person name="Han C."/>
            <person name="Tapia R."/>
            <person name="Land M."/>
            <person name="Hauser L."/>
            <person name="Kyrpides N."/>
            <person name="Ivanova N."/>
            <person name="Ovchinnikova G."/>
            <person name="Pedersen K."/>
            <person name="Jagevall S."/>
            <person name="Hazen T."/>
            <person name="Woyke T."/>
        </authorList>
    </citation>
    <scope>NUCLEOTIDE SEQUENCE [LARGE SCALE GENOMIC DNA]</scope>
    <source>
        <strain evidence="3">ATCC 700646 / DSM 10631 / Aspo-2</strain>
    </source>
</reference>
<reference evidence="2 3" key="2">
    <citation type="journal article" date="2014" name="Genome Announc.">
        <title>Complete Genome Sequence of the Subsurface, Mesophilic Sulfate-Reducing Bacterium Desulfovibrio aespoeensis Aspo-2.</title>
        <authorList>
            <person name="Pedersen K."/>
            <person name="Bengtsson A."/>
            <person name="Edlund J."/>
            <person name="Rabe L."/>
            <person name="Hazen T."/>
            <person name="Chakraborty R."/>
            <person name="Goodwin L."/>
            <person name="Shapiro N."/>
        </authorList>
    </citation>
    <scope>NUCLEOTIDE SEQUENCE [LARGE SCALE GENOMIC DNA]</scope>
    <source>
        <strain evidence="3">ATCC 700646 / DSM 10631 / Aspo-2</strain>
    </source>
</reference>
<dbReference type="RefSeq" id="WP_013514403.1">
    <property type="nucleotide sequence ID" value="NC_014844.1"/>
</dbReference>
<proteinExistence type="predicted"/>
<evidence type="ECO:0000313" key="3">
    <source>
        <dbReference type="Proteomes" id="UP000002191"/>
    </source>
</evidence>
<evidence type="ECO:0008006" key="4">
    <source>
        <dbReference type="Google" id="ProtNLM"/>
    </source>
</evidence>
<sequence length="150" mass="16228" precursor="true">MKHLTPLLTLVVAALILSACASKAPETLGLRNGRFAACPESPACVSSQDNGPHHVAPIAATGSPEVVMVDLSNAIESMFGGKAVVMDGPYLRAEFTSRVLRLVDDLECHYDEGRGVIEIRSSSRIGQMDFNASRDRVEELRKIFSENRGD</sequence>
<evidence type="ECO:0000313" key="2">
    <source>
        <dbReference type="EMBL" id="ADU62473.1"/>
    </source>
</evidence>
<dbReference type="PANTHER" id="PTHR34801">
    <property type="entry name" value="EXPRESSED PROTEIN"/>
    <property type="match status" value="1"/>
</dbReference>
<dbReference type="PROSITE" id="PS51257">
    <property type="entry name" value="PROKAR_LIPOPROTEIN"/>
    <property type="match status" value="1"/>
</dbReference>
<dbReference type="AlphaFoldDB" id="E6VW28"/>
<keyword evidence="1" id="KW-0732">Signal</keyword>
<dbReference type="HOGENOM" id="CLU_105603_3_0_7"/>
<evidence type="ECO:0000256" key="1">
    <source>
        <dbReference type="SAM" id="SignalP"/>
    </source>
</evidence>
<dbReference type="Proteomes" id="UP000002191">
    <property type="component" value="Chromosome"/>
</dbReference>
<gene>
    <name evidence="2" type="ordered locus">Daes_1459</name>
</gene>
<dbReference type="OrthoDB" id="9793534at2"/>
<protein>
    <recommendedName>
        <fullName evidence="4">Lipoprotein</fullName>
    </recommendedName>
</protein>
<dbReference type="PANTHER" id="PTHR34801:SF6">
    <property type="entry name" value="SLL1620 PROTEIN"/>
    <property type="match status" value="1"/>
</dbReference>
<dbReference type="KEGG" id="das:Daes_1459"/>
<feature type="chain" id="PRO_5003214144" description="Lipoprotein" evidence="1">
    <location>
        <begin position="25"/>
        <end position="150"/>
    </location>
</feature>
<dbReference type="EMBL" id="CP002431">
    <property type="protein sequence ID" value="ADU62473.1"/>
    <property type="molecule type" value="Genomic_DNA"/>
</dbReference>
<dbReference type="STRING" id="643562.Daes_1459"/>
<name>E6VW28_PSEA9</name>
<organism evidence="2 3">
    <name type="scientific">Pseudodesulfovibrio aespoeensis (strain ATCC 700646 / DSM 10631 / Aspo-2)</name>
    <name type="common">Desulfovibrio aespoeensis</name>
    <dbReference type="NCBI Taxonomy" id="643562"/>
    <lineage>
        <taxon>Bacteria</taxon>
        <taxon>Pseudomonadati</taxon>
        <taxon>Thermodesulfobacteriota</taxon>
        <taxon>Desulfovibrionia</taxon>
        <taxon>Desulfovibrionales</taxon>
        <taxon>Desulfovibrionaceae</taxon>
    </lineage>
</organism>
<dbReference type="eggNOG" id="COG4446">
    <property type="taxonomic scope" value="Bacteria"/>
</dbReference>